<sequence length="95" mass="10901">MYTTTTAKPTTCPRSGKRAAIELAPRRAAKVTKTMTHKEVTTCAGHTRTSYNAEDAHHASDAYFHVDYLEHAQRDKDHDVDFYENTEMHYKGRTR</sequence>
<gene>
    <name evidence="1" type="ORF">LTR32_001351</name>
</gene>
<evidence type="ECO:0000313" key="2">
    <source>
        <dbReference type="Proteomes" id="UP001308179"/>
    </source>
</evidence>
<accession>A0ABR0LDF1</accession>
<organism evidence="1 2">
    <name type="scientific">Rachicladosporium monterosium</name>
    <dbReference type="NCBI Taxonomy" id="1507873"/>
    <lineage>
        <taxon>Eukaryota</taxon>
        <taxon>Fungi</taxon>
        <taxon>Dikarya</taxon>
        <taxon>Ascomycota</taxon>
        <taxon>Pezizomycotina</taxon>
        <taxon>Dothideomycetes</taxon>
        <taxon>Dothideomycetidae</taxon>
        <taxon>Cladosporiales</taxon>
        <taxon>Cladosporiaceae</taxon>
        <taxon>Rachicladosporium</taxon>
    </lineage>
</organism>
<reference evidence="1 2" key="1">
    <citation type="submission" date="2023-08" db="EMBL/GenBank/DDBJ databases">
        <title>Black Yeasts Isolated from many extreme environments.</title>
        <authorList>
            <person name="Coleine C."/>
            <person name="Stajich J.E."/>
            <person name="Selbmann L."/>
        </authorList>
    </citation>
    <scope>NUCLEOTIDE SEQUENCE [LARGE SCALE GENOMIC DNA]</scope>
    <source>
        <strain evidence="1 2">CCFEE 5386</strain>
    </source>
</reference>
<comment type="caution">
    <text evidence="1">The sequence shown here is derived from an EMBL/GenBank/DDBJ whole genome shotgun (WGS) entry which is preliminary data.</text>
</comment>
<proteinExistence type="predicted"/>
<protein>
    <submittedName>
        <fullName evidence="1">Uncharacterized protein</fullName>
    </submittedName>
</protein>
<name>A0ABR0LDF1_9PEZI</name>
<keyword evidence="2" id="KW-1185">Reference proteome</keyword>
<dbReference type="Proteomes" id="UP001308179">
    <property type="component" value="Unassembled WGS sequence"/>
</dbReference>
<dbReference type="EMBL" id="JAVRRR010000052">
    <property type="protein sequence ID" value="KAK5147155.1"/>
    <property type="molecule type" value="Genomic_DNA"/>
</dbReference>
<evidence type="ECO:0000313" key="1">
    <source>
        <dbReference type="EMBL" id="KAK5147155.1"/>
    </source>
</evidence>